<accession>A0A6A0HAC1</accession>
<dbReference type="InterPro" id="IPR001666">
    <property type="entry name" value="PI_transfer"/>
</dbReference>
<dbReference type="PANTHER" id="PTHR10658:SF54">
    <property type="entry name" value="CYTOPLASMIC PHOSPHATIDYLINOSITOL TRANSFER PROTEIN 1"/>
    <property type="match status" value="1"/>
</dbReference>
<protein>
    <recommendedName>
        <fullName evidence="2">Phosphatidylinositol transfer protein N-terminal domain-containing protein</fullName>
    </recommendedName>
</protein>
<evidence type="ECO:0000313" key="3">
    <source>
        <dbReference type="EMBL" id="KAA0202171.1"/>
    </source>
</evidence>
<feature type="domain" description="Phosphatidylinositol transfer protein N-terminal" evidence="2">
    <location>
        <begin position="1"/>
        <end position="245"/>
    </location>
</feature>
<feature type="compositionally biased region" description="Low complexity" evidence="1">
    <location>
        <begin position="279"/>
        <end position="290"/>
    </location>
</feature>
<sequence length="324" mass="36837">MTVEEYHIGQLYMIARHSAEQSDDKGEGVETIVNEPCEDPKYGKGQYAEKRIHLTSKLPSWIRSYMPRFIYVTEKSWNFYPYTITEYTCSIIPKFCVKIWTRYENNNGSNNNVHAGTCPGETATIDFIDIATDEVRPHQYKEDEDPCKFRSVKTGRGPLSSGWRDQAGPIMCSYKLVQVSFPVFGLQTRVEDFVHKVFNICYPKLNVQEVRNINVLSHRQAFVWMDEWHGWTMSDVRAYEARMQETTNLKIRQALKSQVSGEYEMELDDEGNVVKELSSSRSSSSVSTPSTGRATTPSGGATTPVSADAAPKQGSYFSSFFKLS</sequence>
<dbReference type="SUPFAM" id="SSF55961">
    <property type="entry name" value="Bet v1-like"/>
    <property type="match status" value="1"/>
</dbReference>
<evidence type="ECO:0000256" key="1">
    <source>
        <dbReference type="SAM" id="MobiDB-lite"/>
    </source>
</evidence>
<dbReference type="InterPro" id="IPR023393">
    <property type="entry name" value="START-like_dom_sf"/>
</dbReference>
<dbReference type="GO" id="GO:0071944">
    <property type="term" value="C:cell periphery"/>
    <property type="evidence" value="ECO:0007669"/>
    <property type="project" value="UniProtKB-ARBA"/>
</dbReference>
<dbReference type="FunFam" id="3.30.530.20:FF:000028">
    <property type="entry name" value="Phosphatidylinositol transfer protein 5"/>
    <property type="match status" value="1"/>
</dbReference>
<reference evidence="3" key="1">
    <citation type="submission" date="2014-08" db="EMBL/GenBank/DDBJ databases">
        <authorList>
            <person name="Murali S."/>
            <person name="Richards S."/>
            <person name="Bandaranaike D."/>
            <person name="Bellair M."/>
            <person name="Blankenburg K."/>
            <person name="Chao H."/>
            <person name="Dinh H."/>
            <person name="Doddapaneni H."/>
            <person name="Dugan-Rocha S."/>
            <person name="Elkadiri S."/>
            <person name="Gnanaolivu R."/>
            <person name="Hughes D."/>
            <person name="Lee S."/>
            <person name="Li M."/>
            <person name="Ming W."/>
            <person name="Munidasa M."/>
            <person name="Muniz J."/>
            <person name="Nguyen L."/>
            <person name="Osuji N."/>
            <person name="Pu L.-L."/>
            <person name="Puazo M."/>
            <person name="Skinner E."/>
            <person name="Qu C."/>
            <person name="Quiroz J."/>
            <person name="Raj R."/>
            <person name="Weissenberger G."/>
            <person name="Xin Y."/>
            <person name="Zou X."/>
            <person name="Han Y."/>
            <person name="Worley K."/>
            <person name="Muzny D."/>
            <person name="Gibbs R."/>
        </authorList>
    </citation>
    <scope>NUCLEOTIDE SEQUENCE</scope>
    <source>
        <strain evidence="3">HAZT.00-mixed</strain>
        <tissue evidence="3">Whole organism</tissue>
    </source>
</reference>
<reference evidence="3" key="3">
    <citation type="submission" date="2019-06" db="EMBL/GenBank/DDBJ databases">
        <authorList>
            <person name="Poynton C."/>
            <person name="Hasenbein S."/>
            <person name="Benoit J.B."/>
            <person name="Sepulveda M.S."/>
            <person name="Poelchau M.F."/>
            <person name="Murali S.C."/>
            <person name="Chen S."/>
            <person name="Glastad K.M."/>
            <person name="Werren J.H."/>
            <person name="Vineis J.H."/>
            <person name="Bowen J.L."/>
            <person name="Friedrich M."/>
            <person name="Jones J."/>
            <person name="Robertson H.M."/>
            <person name="Feyereisen R."/>
            <person name="Mechler-Hickson A."/>
            <person name="Mathers N."/>
            <person name="Lee C.E."/>
            <person name="Colbourne J.K."/>
            <person name="Biales A."/>
            <person name="Johnston J.S."/>
            <person name="Wellborn G.A."/>
            <person name="Rosendale A.J."/>
            <person name="Cridge A.G."/>
            <person name="Munoz-Torres M.C."/>
            <person name="Bain P.A."/>
            <person name="Manny A.R."/>
            <person name="Major K.M."/>
            <person name="Lambert F.N."/>
            <person name="Vulpe C.D."/>
            <person name="Tuck P."/>
            <person name="Blalock B.J."/>
            <person name="Lin Y.-Y."/>
            <person name="Smith M.E."/>
            <person name="Ochoa-Acuna H."/>
            <person name="Chen M.-J.M."/>
            <person name="Childers C.P."/>
            <person name="Qu J."/>
            <person name="Dugan S."/>
            <person name="Lee S.L."/>
            <person name="Chao H."/>
            <person name="Dinh H."/>
            <person name="Han Y."/>
            <person name="Doddapaneni H."/>
            <person name="Worley K.C."/>
            <person name="Muzny D.M."/>
            <person name="Gibbs R.A."/>
            <person name="Richards S."/>
        </authorList>
    </citation>
    <scope>NUCLEOTIDE SEQUENCE</scope>
    <source>
        <strain evidence="3">HAZT.00-mixed</strain>
        <tissue evidence="3">Whole organism</tissue>
    </source>
</reference>
<dbReference type="PRINTS" id="PR00391">
    <property type="entry name" value="PITRANSFER"/>
</dbReference>
<dbReference type="Pfam" id="PF02121">
    <property type="entry name" value="IP_trans"/>
    <property type="match status" value="1"/>
</dbReference>
<name>A0A6A0HAC1_HYAAZ</name>
<dbReference type="GO" id="GO:0005737">
    <property type="term" value="C:cytoplasm"/>
    <property type="evidence" value="ECO:0007669"/>
    <property type="project" value="TreeGrafter"/>
</dbReference>
<dbReference type="InterPro" id="IPR055261">
    <property type="entry name" value="PI_transfer_N"/>
</dbReference>
<dbReference type="AlphaFoldDB" id="A0A6A0HAC1"/>
<comment type="caution">
    <text evidence="3">The sequence shown here is derived from an EMBL/GenBank/DDBJ whole genome shotgun (WGS) entry which is preliminary data.</text>
</comment>
<evidence type="ECO:0000259" key="2">
    <source>
        <dbReference type="Pfam" id="PF02121"/>
    </source>
</evidence>
<dbReference type="GO" id="GO:0008526">
    <property type="term" value="F:phosphatidylinositol transfer activity"/>
    <property type="evidence" value="ECO:0007669"/>
    <property type="project" value="UniProtKB-ARBA"/>
</dbReference>
<feature type="region of interest" description="Disordered" evidence="1">
    <location>
        <begin position="274"/>
        <end position="312"/>
    </location>
</feature>
<reference evidence="3" key="2">
    <citation type="journal article" date="2018" name="Environ. Sci. Technol.">
        <title>The Toxicogenome of Hyalella azteca: A Model for Sediment Ecotoxicology and Evolutionary Toxicology.</title>
        <authorList>
            <person name="Poynton H.C."/>
            <person name="Hasenbein S."/>
            <person name="Benoit J.B."/>
            <person name="Sepulveda M.S."/>
            <person name="Poelchau M.F."/>
            <person name="Hughes D.S.T."/>
            <person name="Murali S.C."/>
            <person name="Chen S."/>
            <person name="Glastad K.M."/>
            <person name="Goodisman M.A.D."/>
            <person name="Werren J.H."/>
            <person name="Vineis J.H."/>
            <person name="Bowen J.L."/>
            <person name="Friedrich M."/>
            <person name="Jones J."/>
            <person name="Robertson H.M."/>
            <person name="Feyereisen R."/>
            <person name="Mechler-Hickson A."/>
            <person name="Mathers N."/>
            <person name="Lee C.E."/>
            <person name="Colbourne J.K."/>
            <person name="Biales A."/>
            <person name="Johnston J.S."/>
            <person name="Wellborn G.A."/>
            <person name="Rosendale A.J."/>
            <person name="Cridge A.G."/>
            <person name="Munoz-Torres M.C."/>
            <person name="Bain P.A."/>
            <person name="Manny A.R."/>
            <person name="Major K.M."/>
            <person name="Lambert F.N."/>
            <person name="Vulpe C.D."/>
            <person name="Tuck P."/>
            <person name="Blalock B.J."/>
            <person name="Lin Y.Y."/>
            <person name="Smith M.E."/>
            <person name="Ochoa-Acuna H."/>
            <person name="Chen M.M."/>
            <person name="Childers C.P."/>
            <person name="Qu J."/>
            <person name="Dugan S."/>
            <person name="Lee S.L."/>
            <person name="Chao H."/>
            <person name="Dinh H."/>
            <person name="Han Y."/>
            <person name="Doddapaneni H."/>
            <person name="Worley K.C."/>
            <person name="Muzny D.M."/>
            <person name="Gibbs R.A."/>
            <person name="Richards S."/>
        </authorList>
    </citation>
    <scope>NUCLEOTIDE SEQUENCE</scope>
    <source>
        <strain evidence="3">HAZT.00-mixed</strain>
        <tissue evidence="3">Whole organism</tissue>
    </source>
</reference>
<dbReference type="Proteomes" id="UP000711488">
    <property type="component" value="Unassembled WGS sequence"/>
</dbReference>
<dbReference type="GO" id="GO:0035091">
    <property type="term" value="F:phosphatidylinositol binding"/>
    <property type="evidence" value="ECO:0007669"/>
    <property type="project" value="TreeGrafter"/>
</dbReference>
<dbReference type="EMBL" id="JQDR03004153">
    <property type="protein sequence ID" value="KAA0202171.1"/>
    <property type="molecule type" value="Genomic_DNA"/>
</dbReference>
<organism evidence="3">
    <name type="scientific">Hyalella azteca</name>
    <name type="common">Amphipod</name>
    <dbReference type="NCBI Taxonomy" id="294128"/>
    <lineage>
        <taxon>Eukaryota</taxon>
        <taxon>Metazoa</taxon>
        <taxon>Ecdysozoa</taxon>
        <taxon>Arthropoda</taxon>
        <taxon>Crustacea</taxon>
        <taxon>Multicrustacea</taxon>
        <taxon>Malacostraca</taxon>
        <taxon>Eumalacostraca</taxon>
        <taxon>Peracarida</taxon>
        <taxon>Amphipoda</taxon>
        <taxon>Senticaudata</taxon>
        <taxon>Talitrida</taxon>
        <taxon>Talitroidea</taxon>
        <taxon>Hyalellidae</taxon>
        <taxon>Hyalella</taxon>
    </lineage>
</organism>
<dbReference type="PANTHER" id="PTHR10658">
    <property type="entry name" value="PHOSPHATIDYLINOSITOL TRANSFER PROTEIN"/>
    <property type="match status" value="1"/>
</dbReference>
<proteinExistence type="predicted"/>
<dbReference type="OrthoDB" id="10053061at2759"/>
<feature type="compositionally biased region" description="Polar residues" evidence="1">
    <location>
        <begin position="291"/>
        <end position="305"/>
    </location>
</feature>
<gene>
    <name evidence="3" type="ORF">HAZT_HAZT011915</name>
</gene>
<dbReference type="Gene3D" id="3.30.530.20">
    <property type="match status" value="1"/>
</dbReference>